<name>A0A098LMU1_9FLAO</name>
<accession>A0A098LMU1</accession>
<gene>
    <name evidence="1" type="ORF">JCM19538_2634</name>
</gene>
<dbReference type="EMBL" id="BBNY01000001">
    <property type="protein sequence ID" value="GAL88271.1"/>
    <property type="molecule type" value="Genomic_DNA"/>
</dbReference>
<evidence type="ECO:0000313" key="2">
    <source>
        <dbReference type="Proteomes" id="UP000030184"/>
    </source>
</evidence>
<sequence length="42" mass="4358">MAVAIITVGSAEGARGQNLNGHQLTHQPNTYVRVLGALAPKC</sequence>
<dbReference type="Proteomes" id="UP000030184">
    <property type="component" value="Unassembled WGS sequence"/>
</dbReference>
<dbReference type="AlphaFoldDB" id="A0A098LMU1"/>
<comment type="caution">
    <text evidence="1">The sequence shown here is derived from an EMBL/GenBank/DDBJ whole genome shotgun (WGS) entry which is preliminary data.</text>
</comment>
<reference evidence="2" key="1">
    <citation type="journal article" date="2014" name="Genome Announc.">
        <title>Draft Genome Sequence of Marine Flavobacterium Jejuia pallidilutea Strain 11shimoA1 and Pigmentation Mutants.</title>
        <authorList>
            <person name="Takatani N."/>
            <person name="Nakanishi M."/>
            <person name="Meirelles P."/>
            <person name="Mino S."/>
            <person name="Suda W."/>
            <person name="Oshima K."/>
            <person name="Hattori M."/>
            <person name="Ohkuma M."/>
            <person name="Hosokawa M."/>
            <person name="Miyashita K."/>
            <person name="Thompson F.L."/>
            <person name="Niwa A."/>
            <person name="Sawabe T."/>
            <person name="Sawabe T."/>
        </authorList>
    </citation>
    <scope>NUCLEOTIDE SEQUENCE [LARGE SCALE GENOMIC DNA]</scope>
    <source>
        <strain evidence="2">JCM 19538</strain>
    </source>
</reference>
<organism evidence="1 2">
    <name type="scientific">Jejuia pallidilutea</name>
    <dbReference type="NCBI Taxonomy" id="504487"/>
    <lineage>
        <taxon>Bacteria</taxon>
        <taxon>Pseudomonadati</taxon>
        <taxon>Bacteroidota</taxon>
        <taxon>Flavobacteriia</taxon>
        <taxon>Flavobacteriales</taxon>
        <taxon>Flavobacteriaceae</taxon>
        <taxon>Jejuia</taxon>
    </lineage>
</organism>
<evidence type="ECO:0000313" key="1">
    <source>
        <dbReference type="EMBL" id="GAL88271.1"/>
    </source>
</evidence>
<keyword evidence="2" id="KW-1185">Reference proteome</keyword>
<proteinExistence type="predicted"/>
<protein>
    <submittedName>
        <fullName evidence="1">Uncharacterized protein</fullName>
    </submittedName>
</protein>